<organism evidence="1 2">
    <name type="scientific">Marinobacter similis</name>
    <dbReference type="NCBI Taxonomy" id="1420916"/>
    <lineage>
        <taxon>Bacteria</taxon>
        <taxon>Pseudomonadati</taxon>
        <taxon>Pseudomonadota</taxon>
        <taxon>Gammaproteobacteria</taxon>
        <taxon>Pseudomonadales</taxon>
        <taxon>Marinobacteraceae</taxon>
        <taxon>Marinobacter</taxon>
    </lineage>
</organism>
<dbReference type="RefSeq" id="WP_041338950.1">
    <property type="nucleotide sequence ID" value="NZ_CP007151.1"/>
</dbReference>
<proteinExistence type="predicted"/>
<sequence length="73" mass="7178">MQNNKFIKGLTIVSGATLLVACGGGGSDSNGGSGGTTLSLDSENYAAKRIAISADSNVDNIVGLYDGIADGLA</sequence>
<name>W5YLN9_9GAMM</name>
<protein>
    <submittedName>
        <fullName evidence="1">Uncharacterized protein</fullName>
    </submittedName>
</protein>
<accession>W5YLN9</accession>
<keyword evidence="2" id="KW-1185">Reference proteome</keyword>
<dbReference type="AlphaFoldDB" id="W5YLN9"/>
<dbReference type="HOGENOM" id="CLU_2700435_0_0_6"/>
<dbReference type="Proteomes" id="UP000061489">
    <property type="component" value="Chromosome"/>
</dbReference>
<reference evidence="1 2" key="1">
    <citation type="journal article" date="2014" name="Genome Announc.">
        <title>Draft Genome Sequences of Marinobacter similis A3d10T and Marinobacter salarius R9SW1T.</title>
        <authorList>
            <person name="Ivanova E.P."/>
            <person name="Ng H.J."/>
            <person name="Webb H.K."/>
            <person name="Feng G."/>
            <person name="Oshima K."/>
            <person name="Hattori M."/>
            <person name="Ohkuma M."/>
            <person name="Sergeev A.F."/>
            <person name="Mikhailov V.V."/>
            <person name="Crawford R.J."/>
            <person name="Sawabe T."/>
        </authorList>
    </citation>
    <scope>NUCLEOTIDE SEQUENCE [LARGE SCALE GENOMIC DNA]</scope>
    <source>
        <strain evidence="1 2">A3d10</strain>
    </source>
</reference>
<evidence type="ECO:0000313" key="1">
    <source>
        <dbReference type="EMBL" id="AHI29991.1"/>
    </source>
</evidence>
<gene>
    <name evidence="1" type="ORF">AU14_03680</name>
</gene>
<dbReference type="KEGG" id="msx:AU14_03680"/>
<evidence type="ECO:0000313" key="2">
    <source>
        <dbReference type="Proteomes" id="UP000061489"/>
    </source>
</evidence>
<dbReference type="EMBL" id="CP007151">
    <property type="protein sequence ID" value="AHI29991.1"/>
    <property type="molecule type" value="Genomic_DNA"/>
</dbReference>
<dbReference type="PROSITE" id="PS51257">
    <property type="entry name" value="PROKAR_LIPOPROTEIN"/>
    <property type="match status" value="1"/>
</dbReference>